<name>A0A8S1QZG8_9CILI</name>
<dbReference type="Proteomes" id="UP000692954">
    <property type="component" value="Unassembled WGS sequence"/>
</dbReference>
<evidence type="ECO:0000313" key="2">
    <source>
        <dbReference type="Proteomes" id="UP000692954"/>
    </source>
</evidence>
<gene>
    <name evidence="1" type="ORF">PSON_ATCC_30995.1.T1250007</name>
</gene>
<protein>
    <submittedName>
        <fullName evidence="1">Uncharacterized protein</fullName>
    </submittedName>
</protein>
<reference evidence="1" key="1">
    <citation type="submission" date="2021-01" db="EMBL/GenBank/DDBJ databases">
        <authorList>
            <consortium name="Genoscope - CEA"/>
            <person name="William W."/>
        </authorList>
    </citation>
    <scope>NUCLEOTIDE SEQUENCE</scope>
</reference>
<organism evidence="1 2">
    <name type="scientific">Paramecium sonneborni</name>
    <dbReference type="NCBI Taxonomy" id="65129"/>
    <lineage>
        <taxon>Eukaryota</taxon>
        <taxon>Sar</taxon>
        <taxon>Alveolata</taxon>
        <taxon>Ciliophora</taxon>
        <taxon>Intramacronucleata</taxon>
        <taxon>Oligohymenophorea</taxon>
        <taxon>Peniculida</taxon>
        <taxon>Parameciidae</taxon>
        <taxon>Paramecium</taxon>
    </lineage>
</organism>
<dbReference type="EMBL" id="CAJJDN010000125">
    <property type="protein sequence ID" value="CAD8120192.1"/>
    <property type="molecule type" value="Genomic_DNA"/>
</dbReference>
<comment type="caution">
    <text evidence="1">The sequence shown here is derived from an EMBL/GenBank/DDBJ whole genome shotgun (WGS) entry which is preliminary data.</text>
</comment>
<accession>A0A8S1QZG8</accession>
<sequence>MNFKGDLKKGTLYHLKKSEIYIMKIQFHGSDYCEVVISMNEKIQLHFPVKRVAKSVQLNSCIPQIRDLEPYRREGTTFIIRLSLVKLKREINNSD</sequence>
<evidence type="ECO:0000313" key="1">
    <source>
        <dbReference type="EMBL" id="CAD8120192.1"/>
    </source>
</evidence>
<dbReference type="AlphaFoldDB" id="A0A8S1QZG8"/>
<proteinExistence type="predicted"/>
<keyword evidence="2" id="KW-1185">Reference proteome</keyword>